<feature type="domain" description="Fe2OG dioxygenase" evidence="3">
    <location>
        <begin position="524"/>
        <end position="621"/>
    </location>
</feature>
<proteinExistence type="predicted"/>
<dbReference type="STRING" id="1209926.A0A1G4BQB4"/>
<dbReference type="PANTHER" id="PTHR31573:SF4">
    <property type="entry name" value="FE2OG DIOXYGENASE DOMAIN-CONTAINING PROTEIN"/>
    <property type="match status" value="1"/>
</dbReference>
<feature type="compositionally biased region" description="Low complexity" evidence="2">
    <location>
        <begin position="678"/>
        <end position="691"/>
    </location>
</feature>
<dbReference type="Proteomes" id="UP000176998">
    <property type="component" value="Unassembled WGS sequence"/>
</dbReference>
<dbReference type="PANTHER" id="PTHR31573">
    <property type="entry name" value="ALPHA-KETOGLUTARATE-DEPENDENT DIOXYGENASE ALKB HOMOLOG 2"/>
    <property type="match status" value="1"/>
</dbReference>
<dbReference type="EMBL" id="MJBS01000006">
    <property type="protein sequence ID" value="OHF03467.1"/>
    <property type="molecule type" value="Genomic_DNA"/>
</dbReference>
<evidence type="ECO:0000256" key="2">
    <source>
        <dbReference type="SAM" id="MobiDB-lite"/>
    </source>
</evidence>
<reference evidence="4 5" key="1">
    <citation type="submission" date="2016-09" db="EMBL/GenBank/DDBJ databases">
        <authorList>
            <person name="Capua I."/>
            <person name="De Benedictis P."/>
            <person name="Joannis T."/>
            <person name="Lombin L.H."/>
            <person name="Cattoli G."/>
        </authorList>
    </citation>
    <scope>NUCLEOTIDE SEQUENCE [LARGE SCALE GENOMIC DNA]</scope>
    <source>
        <strain evidence="4 5">IMI 309357</strain>
    </source>
</reference>
<dbReference type="Gene3D" id="2.60.120.590">
    <property type="entry name" value="Alpha-ketoglutarate-dependent dioxygenase AlkB-like"/>
    <property type="match status" value="1"/>
</dbReference>
<feature type="compositionally biased region" description="Basic residues" evidence="2">
    <location>
        <begin position="705"/>
        <end position="715"/>
    </location>
</feature>
<organism evidence="4 5">
    <name type="scientific">Colletotrichum orchidophilum</name>
    <dbReference type="NCBI Taxonomy" id="1209926"/>
    <lineage>
        <taxon>Eukaryota</taxon>
        <taxon>Fungi</taxon>
        <taxon>Dikarya</taxon>
        <taxon>Ascomycota</taxon>
        <taxon>Pezizomycotina</taxon>
        <taxon>Sordariomycetes</taxon>
        <taxon>Hypocreomycetidae</taxon>
        <taxon>Glomerellales</taxon>
        <taxon>Glomerellaceae</taxon>
        <taxon>Colletotrichum</taxon>
    </lineage>
</organism>
<dbReference type="GO" id="GO:0008198">
    <property type="term" value="F:ferrous iron binding"/>
    <property type="evidence" value="ECO:0007669"/>
    <property type="project" value="TreeGrafter"/>
</dbReference>
<evidence type="ECO:0000259" key="3">
    <source>
        <dbReference type="PROSITE" id="PS51471"/>
    </source>
</evidence>
<dbReference type="InterPro" id="IPR032852">
    <property type="entry name" value="ALKBH2"/>
</dbReference>
<dbReference type="AlphaFoldDB" id="A0A1G4BQB4"/>
<keyword evidence="5" id="KW-1185">Reference proteome</keyword>
<feature type="binding site" evidence="1">
    <location>
        <position position="618"/>
    </location>
    <ligand>
        <name>2-oxoglutarate</name>
        <dbReference type="ChEBI" id="CHEBI:16810"/>
    </ligand>
</feature>
<dbReference type="InterPro" id="IPR005123">
    <property type="entry name" value="Oxoglu/Fe-dep_dioxygenase_dom"/>
</dbReference>
<protein>
    <recommendedName>
        <fullName evidence="3">Fe2OG dioxygenase domain-containing protein</fullName>
    </recommendedName>
</protein>
<evidence type="ECO:0000313" key="5">
    <source>
        <dbReference type="Proteomes" id="UP000176998"/>
    </source>
</evidence>
<feature type="compositionally biased region" description="Basic residues" evidence="2">
    <location>
        <begin position="734"/>
        <end position="743"/>
    </location>
</feature>
<dbReference type="RefSeq" id="XP_022480603.1">
    <property type="nucleotide sequence ID" value="XM_022612842.1"/>
</dbReference>
<evidence type="ECO:0000313" key="4">
    <source>
        <dbReference type="EMBL" id="OHF03467.1"/>
    </source>
</evidence>
<dbReference type="GO" id="GO:0006307">
    <property type="term" value="P:DNA alkylation repair"/>
    <property type="evidence" value="ECO:0007669"/>
    <property type="project" value="TreeGrafter"/>
</dbReference>
<feature type="binding site" evidence="1">
    <location>
        <position position="533"/>
    </location>
    <ligand>
        <name>2-oxoglutarate</name>
        <dbReference type="ChEBI" id="CHEBI:16810"/>
    </ligand>
</feature>
<gene>
    <name evidence="4" type="ORF">CORC01_01186</name>
</gene>
<dbReference type="GO" id="GO:0035516">
    <property type="term" value="F:broad specificity oxidative DNA demethylase activity"/>
    <property type="evidence" value="ECO:0007669"/>
    <property type="project" value="TreeGrafter"/>
</dbReference>
<accession>A0A1G4BQB4</accession>
<dbReference type="PROSITE" id="PS51471">
    <property type="entry name" value="FE2OG_OXY"/>
    <property type="match status" value="1"/>
</dbReference>
<dbReference type="InterPro" id="IPR027450">
    <property type="entry name" value="AlkB-like"/>
</dbReference>
<feature type="binding site" evidence="1">
    <location>
        <position position="616"/>
    </location>
    <ligand>
        <name>2-oxoglutarate</name>
        <dbReference type="ChEBI" id="CHEBI:16810"/>
    </ligand>
</feature>
<feature type="binding site" evidence="1">
    <location>
        <position position="603"/>
    </location>
    <ligand>
        <name>2-oxoglutarate</name>
        <dbReference type="ChEBI" id="CHEBI:16810"/>
    </ligand>
</feature>
<dbReference type="SUPFAM" id="SSF51197">
    <property type="entry name" value="Clavaminate synthase-like"/>
    <property type="match status" value="1"/>
</dbReference>
<dbReference type="GeneID" id="34554352"/>
<comment type="caution">
    <text evidence="4">The sequence shown here is derived from an EMBL/GenBank/DDBJ whole genome shotgun (WGS) entry which is preliminary data.</text>
</comment>
<feature type="region of interest" description="Disordered" evidence="2">
    <location>
        <begin position="675"/>
        <end position="743"/>
    </location>
</feature>
<dbReference type="GO" id="GO:0051747">
    <property type="term" value="F:cytosine C-5 DNA demethylase activity"/>
    <property type="evidence" value="ECO:0007669"/>
    <property type="project" value="TreeGrafter"/>
</dbReference>
<evidence type="ECO:0000256" key="1">
    <source>
        <dbReference type="PIRSR" id="PIRSR632852-1"/>
    </source>
</evidence>
<sequence>MADFNKAGAEPFGSPPVWAETRQALCDALPYYKAHQSSGYTSGKILKGFLIAGFPSVRDRMDTEVIITALGGGRERDQNGDLVRVKDPQKSNKESAHTAMMGAMPVDANYPGLSIATEHKYNVMGFFTITDIWSEVDATGQTFNKIRLEKADRSTPSWWQAKAEVQHTVKPREFSDVRQNCRKCSKMSKQYFVQGWTCLNAHCEECFTFPSDVDTKGLTAASHCAATLAWCTDCHEHSKSIFSSGWTCLNNRCRRFFKFPAGVDVTHLEYSADFLQERTSFQLPKQPIRPAIPSMEGYLGTEKAMRAGIVCPQCHGCSRRIDWTHWAYENPACSFVLMATPTSYSLQHILQEETRTKRNSANRPRALDTSILQHRAQINGFPIEQYLLPDPFNTSNIIGSVSIIRTNQEINCQPGGPDKMWEISNETVDTLGLTRNPVFQSGSTGEKLTRNFLQNWGAPYKFIVAVDSMPFSAAPEALMGALKRMEWAGRASVEMTNEVLGTASSPAQHIGLTRDPSITRGFTEFNELLSIGYMEQDKISYHDDGEDTLGPTVATLSLGSPAIMCFAKKPKKKGKEECVLKFPIYHGDIVVMHGPRIHEAYLHKVDPKGKRRIALTCRNIDLKHPSFTPQDRDDAIMKSTVPPVSKVWDYPKPGDSEEVEMQPCSNCLTPAHNKPVVPSATAPMTTTITTSGVKDPAGESDAPRRRITRTHARKRVATDLNDGTYSEGEASRSRTAKKRRTKA</sequence>
<dbReference type="OrthoDB" id="2163491at2759"/>
<feature type="binding site" evidence="1">
    <location>
        <position position="612"/>
    </location>
    <ligand>
        <name>2-oxoglutarate</name>
        <dbReference type="ChEBI" id="CHEBI:16810"/>
    </ligand>
</feature>
<feature type="binding site" evidence="1">
    <location>
        <position position="542"/>
    </location>
    <ligand>
        <name>2-oxoglutarate</name>
        <dbReference type="ChEBI" id="CHEBI:16810"/>
    </ligand>
</feature>
<name>A0A1G4BQB4_9PEZI</name>
<dbReference type="InterPro" id="IPR037151">
    <property type="entry name" value="AlkB-like_sf"/>
</dbReference>
<dbReference type="Pfam" id="PF13532">
    <property type="entry name" value="2OG-FeII_Oxy_2"/>
    <property type="match status" value="1"/>
</dbReference>